<feature type="domain" description="ABC transporter" evidence="4">
    <location>
        <begin position="8"/>
        <end position="240"/>
    </location>
</feature>
<dbReference type="InterPro" id="IPR003593">
    <property type="entry name" value="AAA+_ATPase"/>
</dbReference>
<sequence length="259" mass="28449">MTTTAPAFRIEGLSVKYGSTLALDSLNAEIPHGIVTGLVGPNGSGKTTLLRTMYGALTPSQGRVLLNGRPLASLTPRTISREISVVVQQSFTPHRMSVLDEVLLGRMPFVPDFSPYRDEDRRLALEALEAVGMSDKSRRRSDELSGGERQRVVIARALAQGSRCILLDEPTNHLDIRYQHEVLGLLRDLGRTVVVVLHDLNMAARYCDRVHILSAGRMHSVGPAEQVLLESTIAELYGVAASRIEHCGRPQFLFTSPTR</sequence>
<dbReference type="InterPro" id="IPR003439">
    <property type="entry name" value="ABC_transporter-like_ATP-bd"/>
</dbReference>
<evidence type="ECO:0000259" key="4">
    <source>
        <dbReference type="PROSITE" id="PS50893"/>
    </source>
</evidence>
<dbReference type="Gene3D" id="3.40.50.300">
    <property type="entry name" value="P-loop containing nucleotide triphosphate hydrolases"/>
    <property type="match status" value="1"/>
</dbReference>
<protein>
    <submittedName>
        <fullName evidence="5">Iron complex transport system ATP-binding protein</fullName>
    </submittedName>
</protein>
<dbReference type="PROSITE" id="PS00211">
    <property type="entry name" value="ABC_TRANSPORTER_1"/>
    <property type="match status" value="1"/>
</dbReference>
<dbReference type="PANTHER" id="PTHR42794:SF2">
    <property type="entry name" value="ABC TRANSPORTER ATP-BINDING PROTEIN"/>
    <property type="match status" value="1"/>
</dbReference>
<evidence type="ECO:0000256" key="1">
    <source>
        <dbReference type="ARBA" id="ARBA00022448"/>
    </source>
</evidence>
<keyword evidence="3 5" id="KW-0067">ATP-binding</keyword>
<dbReference type="GO" id="GO:0005524">
    <property type="term" value="F:ATP binding"/>
    <property type="evidence" value="ECO:0007669"/>
    <property type="project" value="UniProtKB-KW"/>
</dbReference>
<keyword evidence="2" id="KW-0547">Nucleotide-binding</keyword>
<dbReference type="CDD" id="cd03214">
    <property type="entry name" value="ABC_Iron-Siderophores_B12_Hemin"/>
    <property type="match status" value="1"/>
</dbReference>
<dbReference type="FunFam" id="3.40.50.300:FF:000134">
    <property type="entry name" value="Iron-enterobactin ABC transporter ATP-binding protein"/>
    <property type="match status" value="1"/>
</dbReference>
<dbReference type="PANTHER" id="PTHR42794">
    <property type="entry name" value="HEMIN IMPORT ATP-BINDING PROTEIN HMUV"/>
    <property type="match status" value="1"/>
</dbReference>
<dbReference type="InterPro" id="IPR027417">
    <property type="entry name" value="P-loop_NTPase"/>
</dbReference>
<dbReference type="SMART" id="SM00382">
    <property type="entry name" value="AAA"/>
    <property type="match status" value="1"/>
</dbReference>
<dbReference type="InterPro" id="IPR017871">
    <property type="entry name" value="ABC_transporter-like_CS"/>
</dbReference>
<dbReference type="RefSeq" id="WP_184454031.1">
    <property type="nucleotide sequence ID" value="NZ_JACHMK010000001.1"/>
</dbReference>
<evidence type="ECO:0000313" key="5">
    <source>
        <dbReference type="EMBL" id="MBB6335582.1"/>
    </source>
</evidence>
<organism evidence="5 6">
    <name type="scientific">Schaalia hyovaginalis</name>
    <dbReference type="NCBI Taxonomy" id="29316"/>
    <lineage>
        <taxon>Bacteria</taxon>
        <taxon>Bacillati</taxon>
        <taxon>Actinomycetota</taxon>
        <taxon>Actinomycetes</taxon>
        <taxon>Actinomycetales</taxon>
        <taxon>Actinomycetaceae</taxon>
        <taxon>Schaalia</taxon>
    </lineage>
</organism>
<keyword evidence="6" id="KW-1185">Reference proteome</keyword>
<dbReference type="GO" id="GO:0016887">
    <property type="term" value="F:ATP hydrolysis activity"/>
    <property type="evidence" value="ECO:0007669"/>
    <property type="project" value="InterPro"/>
</dbReference>
<proteinExistence type="predicted"/>
<dbReference type="SUPFAM" id="SSF52540">
    <property type="entry name" value="P-loop containing nucleoside triphosphate hydrolases"/>
    <property type="match status" value="1"/>
</dbReference>
<dbReference type="PROSITE" id="PS50893">
    <property type="entry name" value="ABC_TRANSPORTER_2"/>
    <property type="match status" value="1"/>
</dbReference>
<evidence type="ECO:0000256" key="3">
    <source>
        <dbReference type="ARBA" id="ARBA00022840"/>
    </source>
</evidence>
<evidence type="ECO:0000256" key="2">
    <source>
        <dbReference type="ARBA" id="ARBA00022741"/>
    </source>
</evidence>
<dbReference type="Proteomes" id="UP000617426">
    <property type="component" value="Unassembled WGS sequence"/>
</dbReference>
<gene>
    <name evidence="5" type="ORF">HD592_002147</name>
</gene>
<dbReference type="Pfam" id="PF00005">
    <property type="entry name" value="ABC_tran"/>
    <property type="match status" value="1"/>
</dbReference>
<accession>A0A923E6B1</accession>
<dbReference type="EMBL" id="JACHMK010000001">
    <property type="protein sequence ID" value="MBB6335582.1"/>
    <property type="molecule type" value="Genomic_DNA"/>
</dbReference>
<reference evidence="5" key="1">
    <citation type="submission" date="2020-08" db="EMBL/GenBank/DDBJ databases">
        <title>Sequencing the genomes of 1000 actinobacteria strains.</title>
        <authorList>
            <person name="Klenk H.-P."/>
        </authorList>
    </citation>
    <scope>NUCLEOTIDE SEQUENCE</scope>
    <source>
        <strain evidence="5">DSM 10695</strain>
    </source>
</reference>
<keyword evidence="1" id="KW-0813">Transport</keyword>
<comment type="caution">
    <text evidence="5">The sequence shown here is derived from an EMBL/GenBank/DDBJ whole genome shotgun (WGS) entry which is preliminary data.</text>
</comment>
<evidence type="ECO:0000313" key="6">
    <source>
        <dbReference type="Proteomes" id="UP000617426"/>
    </source>
</evidence>
<name>A0A923E6B1_9ACTO</name>
<dbReference type="AlphaFoldDB" id="A0A923E6B1"/>